<proteinExistence type="predicted"/>
<dbReference type="AlphaFoldDB" id="A0A542ZPN0"/>
<evidence type="ECO:0000313" key="3">
    <source>
        <dbReference type="Proteomes" id="UP000315389"/>
    </source>
</evidence>
<evidence type="ECO:0000313" key="2">
    <source>
        <dbReference type="EMBL" id="TQL62170.1"/>
    </source>
</evidence>
<keyword evidence="3" id="KW-1185">Reference proteome</keyword>
<dbReference type="RefSeq" id="WP_142121244.1">
    <property type="nucleotide sequence ID" value="NZ_BAAASV010000002.1"/>
</dbReference>
<feature type="region of interest" description="Disordered" evidence="1">
    <location>
        <begin position="81"/>
        <end position="100"/>
    </location>
</feature>
<protein>
    <submittedName>
        <fullName evidence="2">Uncharacterized protein</fullName>
    </submittedName>
</protein>
<name>A0A542ZPN0_RARFA</name>
<dbReference type="Proteomes" id="UP000315389">
    <property type="component" value="Unassembled WGS sequence"/>
</dbReference>
<dbReference type="EMBL" id="VFOS01000002">
    <property type="protein sequence ID" value="TQL62170.1"/>
    <property type="molecule type" value="Genomic_DNA"/>
</dbReference>
<gene>
    <name evidence="2" type="ORF">FB461_1809</name>
</gene>
<accession>A0A542ZPN0</accession>
<organism evidence="2 3">
    <name type="scientific">Rarobacter faecitabidus</name>
    <dbReference type="NCBI Taxonomy" id="13243"/>
    <lineage>
        <taxon>Bacteria</taxon>
        <taxon>Bacillati</taxon>
        <taxon>Actinomycetota</taxon>
        <taxon>Actinomycetes</taxon>
        <taxon>Micrococcales</taxon>
        <taxon>Rarobacteraceae</taxon>
        <taxon>Rarobacter</taxon>
    </lineage>
</organism>
<evidence type="ECO:0000256" key="1">
    <source>
        <dbReference type="SAM" id="MobiDB-lite"/>
    </source>
</evidence>
<comment type="caution">
    <text evidence="2">The sequence shown here is derived from an EMBL/GenBank/DDBJ whole genome shotgun (WGS) entry which is preliminary data.</text>
</comment>
<reference evidence="2 3" key="1">
    <citation type="submission" date="2019-06" db="EMBL/GenBank/DDBJ databases">
        <title>Sequencing the genomes of 1000 actinobacteria strains.</title>
        <authorList>
            <person name="Klenk H.-P."/>
        </authorList>
    </citation>
    <scope>NUCLEOTIDE SEQUENCE [LARGE SCALE GENOMIC DNA]</scope>
    <source>
        <strain evidence="2 3">DSM 4813</strain>
    </source>
</reference>
<sequence>MTKNFDSYQDQSGTTNIAVPPLGTAVDRYPLFGWELVATNTSVSHVDSLTVTDPNPALAPSSRAGRWVRNRLRGSGSFAVARDASNERKPSTRWSSGLGIVPAGECDGDELA</sequence>